<dbReference type="Gene3D" id="2.40.260.10">
    <property type="entry name" value="Sortase"/>
    <property type="match status" value="1"/>
</dbReference>
<dbReference type="Proteomes" id="UP001552594">
    <property type="component" value="Unassembled WGS sequence"/>
</dbReference>
<evidence type="ECO:0000313" key="5">
    <source>
        <dbReference type="Proteomes" id="UP001552594"/>
    </source>
</evidence>
<comment type="caution">
    <text evidence="4">The sequence shown here is derived from an EMBL/GenBank/DDBJ whole genome shotgun (WGS) entry which is preliminary data.</text>
</comment>
<organism evidence="4 5">
    <name type="scientific">Streptomyces orinoci</name>
    <name type="common">Streptoverticillium orinoci</name>
    <dbReference type="NCBI Taxonomy" id="67339"/>
    <lineage>
        <taxon>Bacteria</taxon>
        <taxon>Bacillati</taxon>
        <taxon>Actinomycetota</taxon>
        <taxon>Actinomycetes</taxon>
        <taxon>Kitasatosporales</taxon>
        <taxon>Streptomycetaceae</taxon>
        <taxon>Streptomyces</taxon>
    </lineage>
</organism>
<dbReference type="EMBL" id="JBFAUK010000002">
    <property type="protein sequence ID" value="MEV5505682.1"/>
    <property type="molecule type" value="Genomic_DNA"/>
</dbReference>
<name>A0ABV3JS19_STRON</name>
<evidence type="ECO:0000313" key="4">
    <source>
        <dbReference type="EMBL" id="MEV5505682.1"/>
    </source>
</evidence>
<gene>
    <name evidence="4" type="ORF">AB0L16_04275</name>
</gene>
<dbReference type="CDD" id="cd05829">
    <property type="entry name" value="Sortase_F"/>
    <property type="match status" value="1"/>
</dbReference>
<dbReference type="InterPro" id="IPR005754">
    <property type="entry name" value="Sortase"/>
</dbReference>
<sequence length="208" mass="21871">MAVLLARGALCLACAFGLALVPGVSSPEEAPGTFHRAHAHGLPREAETASQGGGDVLSPAPPEAVEIRGHFRATVVPVAADADGALELPRSPDTIGWWALGARPGAREGTVLLAGHVDTREYGPGVFAALRDVRPGTQVVITSDDGGTHSYLITEHHSYPKSTLPAGLFTDTGQARLALITCTGTYDRQRHRYTHNLVLIGRPLPDHA</sequence>
<evidence type="ECO:0000256" key="3">
    <source>
        <dbReference type="SAM" id="SignalP"/>
    </source>
</evidence>
<protein>
    <submittedName>
        <fullName evidence="4">Class F sortase</fullName>
    </submittedName>
</protein>
<proteinExistence type="predicted"/>
<feature type="signal peptide" evidence="3">
    <location>
        <begin position="1"/>
        <end position="19"/>
    </location>
</feature>
<dbReference type="InterPro" id="IPR042001">
    <property type="entry name" value="Sortase_F"/>
</dbReference>
<reference evidence="4 5" key="1">
    <citation type="submission" date="2024-06" db="EMBL/GenBank/DDBJ databases">
        <title>The Natural Products Discovery Center: Release of the First 8490 Sequenced Strains for Exploring Actinobacteria Biosynthetic Diversity.</title>
        <authorList>
            <person name="Kalkreuter E."/>
            <person name="Kautsar S.A."/>
            <person name="Yang D."/>
            <person name="Bader C.D."/>
            <person name="Teijaro C.N."/>
            <person name="Fluegel L."/>
            <person name="Davis C.M."/>
            <person name="Simpson J.R."/>
            <person name="Lauterbach L."/>
            <person name="Steele A.D."/>
            <person name="Gui C."/>
            <person name="Meng S."/>
            <person name="Li G."/>
            <person name="Viehrig K."/>
            <person name="Ye F."/>
            <person name="Su P."/>
            <person name="Kiefer A.F."/>
            <person name="Nichols A."/>
            <person name="Cepeda A.J."/>
            <person name="Yan W."/>
            <person name="Fan B."/>
            <person name="Jiang Y."/>
            <person name="Adhikari A."/>
            <person name="Zheng C.-J."/>
            <person name="Schuster L."/>
            <person name="Cowan T.M."/>
            <person name="Smanski M.J."/>
            <person name="Chevrette M.G."/>
            <person name="De Carvalho L.P.S."/>
            <person name="Shen B."/>
        </authorList>
    </citation>
    <scope>NUCLEOTIDE SEQUENCE [LARGE SCALE GENOMIC DNA]</scope>
    <source>
        <strain evidence="4 5">NPDC052347</strain>
    </source>
</reference>
<evidence type="ECO:0000256" key="2">
    <source>
        <dbReference type="SAM" id="MobiDB-lite"/>
    </source>
</evidence>
<dbReference type="InterPro" id="IPR023365">
    <property type="entry name" value="Sortase_dom-sf"/>
</dbReference>
<accession>A0ABV3JS19</accession>
<feature type="region of interest" description="Disordered" evidence="2">
    <location>
        <begin position="40"/>
        <end position="61"/>
    </location>
</feature>
<keyword evidence="1" id="KW-0378">Hydrolase</keyword>
<dbReference type="Pfam" id="PF04203">
    <property type="entry name" value="Sortase"/>
    <property type="match status" value="1"/>
</dbReference>
<feature type="chain" id="PRO_5046122072" evidence="3">
    <location>
        <begin position="20"/>
        <end position="208"/>
    </location>
</feature>
<dbReference type="RefSeq" id="WP_109279462.1">
    <property type="nucleotide sequence ID" value="NZ_JBFAUK010000002.1"/>
</dbReference>
<dbReference type="SUPFAM" id="SSF63817">
    <property type="entry name" value="Sortase"/>
    <property type="match status" value="1"/>
</dbReference>
<keyword evidence="3" id="KW-0732">Signal</keyword>
<evidence type="ECO:0000256" key="1">
    <source>
        <dbReference type="ARBA" id="ARBA00022801"/>
    </source>
</evidence>
<keyword evidence="5" id="KW-1185">Reference proteome</keyword>